<dbReference type="InterPro" id="IPR050486">
    <property type="entry name" value="Mannose-1P_guanyltransferase"/>
</dbReference>
<evidence type="ECO:0000259" key="1">
    <source>
        <dbReference type="Pfam" id="PF00483"/>
    </source>
</evidence>
<keyword evidence="3" id="KW-1185">Reference proteome</keyword>
<dbReference type="SUPFAM" id="SSF53448">
    <property type="entry name" value="Nucleotide-diphospho-sugar transferases"/>
    <property type="match status" value="1"/>
</dbReference>
<dbReference type="Proteomes" id="UP001156903">
    <property type="component" value="Unassembled WGS sequence"/>
</dbReference>
<feature type="domain" description="Nucleotidyl transferase" evidence="1">
    <location>
        <begin position="8"/>
        <end position="231"/>
    </location>
</feature>
<proteinExistence type="predicted"/>
<dbReference type="CDD" id="cd04181">
    <property type="entry name" value="NTP_transferase"/>
    <property type="match status" value="1"/>
</dbReference>
<dbReference type="InterPro" id="IPR005835">
    <property type="entry name" value="NTP_transferase_dom"/>
</dbReference>
<dbReference type="Pfam" id="PF00483">
    <property type="entry name" value="NTP_transferase"/>
    <property type="match status" value="1"/>
</dbReference>
<accession>A0ABQ6C6S2</accession>
<protein>
    <submittedName>
        <fullName evidence="2">Nucleoside-diphosphate-sugar pyrophosphorylase</fullName>
    </submittedName>
</protein>
<reference evidence="3" key="1">
    <citation type="journal article" date="2019" name="Int. J. Syst. Evol. Microbiol.">
        <title>The Global Catalogue of Microorganisms (GCM) 10K type strain sequencing project: providing services to taxonomists for standard genome sequencing and annotation.</title>
        <authorList>
            <consortium name="The Broad Institute Genomics Platform"/>
            <consortium name="The Broad Institute Genome Sequencing Center for Infectious Disease"/>
            <person name="Wu L."/>
            <person name="Ma J."/>
        </authorList>
    </citation>
    <scope>NUCLEOTIDE SEQUENCE [LARGE SCALE GENOMIC DNA]</scope>
    <source>
        <strain evidence="3">NBRC 109341</strain>
    </source>
</reference>
<sequence length="242" mass="26512">MSAAPFQALIMAGGKGTRLLPYTTVLPKPLMPLGDASVLEHLLCLLRRHQVRRVCLAVNHLRHLIQTLFGDGHALGMEITYAVEDEPLGTCGLLAQVIDEMEERFLLLNGDLVTDMDMAALIAHHAESGAAASVAALRYGAQLEYGVLDVTDQGQITRIREKPRTEYLINMGVYALTRACVRPHLRLGQRLDMPELLQALVAAGHDVRAYEAECAWLDIGRPEDFVKAQALVQGLSEAATRP</sequence>
<gene>
    <name evidence="2" type="ORF">GCM10007935_34920</name>
</gene>
<organism evidence="2 3">
    <name type="scientific">Hydrogenophaga electricum</name>
    <dbReference type="NCBI Taxonomy" id="1230953"/>
    <lineage>
        <taxon>Bacteria</taxon>
        <taxon>Pseudomonadati</taxon>
        <taxon>Pseudomonadota</taxon>
        <taxon>Betaproteobacteria</taxon>
        <taxon>Burkholderiales</taxon>
        <taxon>Comamonadaceae</taxon>
        <taxon>Hydrogenophaga</taxon>
    </lineage>
</organism>
<dbReference type="PANTHER" id="PTHR22572">
    <property type="entry name" value="SUGAR-1-PHOSPHATE GUANYL TRANSFERASE"/>
    <property type="match status" value="1"/>
</dbReference>
<evidence type="ECO:0000313" key="3">
    <source>
        <dbReference type="Proteomes" id="UP001156903"/>
    </source>
</evidence>
<dbReference type="EMBL" id="BSPB01000042">
    <property type="protein sequence ID" value="GLS16053.1"/>
    <property type="molecule type" value="Genomic_DNA"/>
</dbReference>
<dbReference type="InterPro" id="IPR029044">
    <property type="entry name" value="Nucleotide-diphossugar_trans"/>
</dbReference>
<comment type="caution">
    <text evidence="2">The sequence shown here is derived from an EMBL/GenBank/DDBJ whole genome shotgun (WGS) entry which is preliminary data.</text>
</comment>
<evidence type="ECO:0000313" key="2">
    <source>
        <dbReference type="EMBL" id="GLS16053.1"/>
    </source>
</evidence>
<dbReference type="Gene3D" id="3.90.550.10">
    <property type="entry name" value="Spore Coat Polysaccharide Biosynthesis Protein SpsA, Chain A"/>
    <property type="match status" value="1"/>
</dbReference>
<name>A0ABQ6C6S2_9BURK</name>